<feature type="transmembrane region" description="Helical" evidence="5">
    <location>
        <begin position="398"/>
        <end position="419"/>
    </location>
</feature>
<dbReference type="Pfam" id="PF04142">
    <property type="entry name" value="Nuc_sug_transp"/>
    <property type="match status" value="1"/>
</dbReference>
<evidence type="ECO:0000256" key="5">
    <source>
        <dbReference type="SAM" id="Phobius"/>
    </source>
</evidence>
<dbReference type="GO" id="GO:0015165">
    <property type="term" value="F:pyrimidine nucleotide-sugar transmembrane transporter activity"/>
    <property type="evidence" value="ECO:0007669"/>
    <property type="project" value="InterPro"/>
</dbReference>
<dbReference type="GO" id="GO:0000139">
    <property type="term" value="C:Golgi membrane"/>
    <property type="evidence" value="ECO:0007669"/>
    <property type="project" value="InterPro"/>
</dbReference>
<dbReference type="InterPro" id="IPR037185">
    <property type="entry name" value="EmrE-like"/>
</dbReference>
<dbReference type="AlphaFoldDB" id="A0A1R1XES1"/>
<organism evidence="6 7">
    <name type="scientific">Smittium culicis</name>
    <dbReference type="NCBI Taxonomy" id="133412"/>
    <lineage>
        <taxon>Eukaryota</taxon>
        <taxon>Fungi</taxon>
        <taxon>Fungi incertae sedis</taxon>
        <taxon>Zoopagomycota</taxon>
        <taxon>Kickxellomycotina</taxon>
        <taxon>Harpellomycetes</taxon>
        <taxon>Harpellales</taxon>
        <taxon>Legeriomycetaceae</taxon>
        <taxon>Smittium</taxon>
    </lineage>
</organism>
<keyword evidence="3 5" id="KW-1133">Transmembrane helix</keyword>
<evidence type="ECO:0000256" key="2">
    <source>
        <dbReference type="ARBA" id="ARBA00022692"/>
    </source>
</evidence>
<feature type="transmembrane region" description="Helical" evidence="5">
    <location>
        <begin position="56"/>
        <end position="75"/>
    </location>
</feature>
<dbReference type="EMBL" id="LSSN01003622">
    <property type="protein sequence ID" value="OMJ13129.1"/>
    <property type="molecule type" value="Genomic_DNA"/>
</dbReference>
<dbReference type="PANTHER" id="PTHR13146:SF0">
    <property type="entry name" value="SOLUTE CARRIER FAMILY 35 MEMBER F6"/>
    <property type="match status" value="1"/>
</dbReference>
<evidence type="ECO:0000256" key="3">
    <source>
        <dbReference type="ARBA" id="ARBA00022989"/>
    </source>
</evidence>
<proteinExistence type="predicted"/>
<feature type="transmembrane region" description="Helical" evidence="5">
    <location>
        <begin position="288"/>
        <end position="306"/>
    </location>
</feature>
<reference evidence="6 7" key="1">
    <citation type="submission" date="2017-01" db="EMBL/GenBank/DDBJ databases">
        <authorList>
            <person name="Mah S.A."/>
            <person name="Swanson W.J."/>
            <person name="Moy G.W."/>
            <person name="Vacquier V.D."/>
        </authorList>
    </citation>
    <scope>NUCLEOTIDE SEQUENCE [LARGE SCALE GENOMIC DNA]</scope>
    <source>
        <strain evidence="6 7">GSMNP</strain>
    </source>
</reference>
<sequence>MSSSNGFKMYLAVGMLITGTLNTILTKMQNNVCVENCDDPNPKNHILYSQPVWQTLNMFIGEILCLVVFFAANFFTRFTSNVNRDEYQQIVDSTPNLNNAEFPNYNTLNSSDSNSHSAELTDDQIEQQIQNLKAEKPELSGVNNLLLSIPAICDIISTTLLNVGLLFTTASVYQMLRGLVVIFVGLFSVKFLGHSLTRDQWVSLVMIVTGALIVGTSSILNSKDSSETSTIGHIANITLGNQVDRAENIFGIIVILFAQVFGALMMISEEKIMQHHSYQPLKGVGLEGTFGALTVGILIPILHYTVGVNNRGGYFDANAGLSQIMNNQSVFNLCIYIMFSISMFNYFGLSITKVISAASRSTIDSCRYHSISIYLLVFPSPYVVYPGMWLHIAPLLPYIIYIYYNRTLFIWLTSMYLGWEEFHALQVIGK</sequence>
<comment type="caution">
    <text evidence="6">The sequence shown here is derived from an EMBL/GenBank/DDBJ whole genome shotgun (WGS) entry which is preliminary data.</text>
</comment>
<evidence type="ECO:0000313" key="6">
    <source>
        <dbReference type="EMBL" id="OMJ13129.1"/>
    </source>
</evidence>
<keyword evidence="2 5" id="KW-0812">Transmembrane</keyword>
<dbReference type="STRING" id="133412.A0A1R1XES1"/>
<feature type="transmembrane region" description="Helical" evidence="5">
    <location>
        <begin position="373"/>
        <end position="392"/>
    </location>
</feature>
<comment type="subcellular location">
    <subcellularLocation>
        <location evidence="1">Membrane</location>
        <topology evidence="1">Multi-pass membrane protein</topology>
    </subcellularLocation>
</comment>
<dbReference type="InterPro" id="IPR007271">
    <property type="entry name" value="Nuc_sug_transpt"/>
</dbReference>
<evidence type="ECO:0000256" key="4">
    <source>
        <dbReference type="ARBA" id="ARBA00023136"/>
    </source>
</evidence>
<keyword evidence="4 5" id="KW-0472">Membrane</keyword>
<feature type="transmembrane region" description="Helical" evidence="5">
    <location>
        <begin position="330"/>
        <end position="352"/>
    </location>
</feature>
<gene>
    <name evidence="6" type="ORF">AYI70_g8699</name>
</gene>
<evidence type="ECO:0000313" key="7">
    <source>
        <dbReference type="Proteomes" id="UP000187283"/>
    </source>
</evidence>
<feature type="transmembrane region" description="Helical" evidence="5">
    <location>
        <begin position="7"/>
        <end position="25"/>
    </location>
</feature>
<evidence type="ECO:0000256" key="1">
    <source>
        <dbReference type="ARBA" id="ARBA00004141"/>
    </source>
</evidence>
<accession>A0A1R1XES1</accession>
<dbReference type="OrthoDB" id="29773at2759"/>
<keyword evidence="7" id="KW-1185">Reference proteome</keyword>
<dbReference type="SUPFAM" id="SSF103481">
    <property type="entry name" value="Multidrug resistance efflux transporter EmrE"/>
    <property type="match status" value="1"/>
</dbReference>
<dbReference type="PANTHER" id="PTHR13146">
    <property type="match status" value="1"/>
</dbReference>
<name>A0A1R1XES1_9FUNG</name>
<dbReference type="Proteomes" id="UP000187283">
    <property type="component" value="Unassembled WGS sequence"/>
</dbReference>
<feature type="transmembrane region" description="Helical" evidence="5">
    <location>
        <begin position="249"/>
        <end position="267"/>
    </location>
</feature>
<protein>
    <submittedName>
        <fullName evidence="6">Solute carrier family 35 member F6</fullName>
    </submittedName>
</protein>
<feature type="transmembrane region" description="Helical" evidence="5">
    <location>
        <begin position="172"/>
        <end position="189"/>
    </location>
</feature>
<feature type="transmembrane region" description="Helical" evidence="5">
    <location>
        <begin position="201"/>
        <end position="220"/>
    </location>
</feature>
<feature type="transmembrane region" description="Helical" evidence="5">
    <location>
        <begin position="145"/>
        <end position="166"/>
    </location>
</feature>